<evidence type="ECO:0000313" key="7">
    <source>
        <dbReference type="Proteomes" id="UP000808372"/>
    </source>
</evidence>
<dbReference type="RefSeq" id="XP_038862069.1">
    <property type="nucleotide sequence ID" value="XM_039006141.1"/>
</dbReference>
<evidence type="ECO:0000313" key="8">
    <source>
        <dbReference type="RefSeq" id="XP_038862069.1"/>
    </source>
</evidence>
<dbReference type="AlphaFoldDB" id="A0A8U1C587"/>
<keyword evidence="4 6" id="KW-1133">Transmembrane helix</keyword>
<dbReference type="GeneID" id="120057553"/>
<accession>A0A8U1C587</accession>
<evidence type="ECO:0000256" key="5">
    <source>
        <dbReference type="ARBA" id="ARBA00023136"/>
    </source>
</evidence>
<dbReference type="SMART" id="SM01398">
    <property type="entry name" value="Cornichon"/>
    <property type="match status" value="1"/>
</dbReference>
<feature type="transmembrane region" description="Helical" evidence="6">
    <location>
        <begin position="189"/>
        <end position="208"/>
    </location>
</feature>
<keyword evidence="7" id="KW-1185">Reference proteome</keyword>
<dbReference type="InterPro" id="IPR033466">
    <property type="entry name" value="Cornichon_conserved"/>
</dbReference>
<sequence>MVSTHIDRDKVWRGRSGIFSDRRIYPQTQREEGKVPTLSTHLIVRLAGAATAFTFAAFCYMLTLVLCAALIFFVIWQIIAFDELRTDFKNPIDQSNPTRARERILNIERICNLLRKLVVPEYSIHGLFCLMFMCAGEWVTLGLNIPLLFYHLWRFFHRPADGSEVMYDPVSVMNADILNYCQKESWCKLGFYLLSFFYYLYSMVYALVSF</sequence>
<evidence type="ECO:0000256" key="2">
    <source>
        <dbReference type="ARBA" id="ARBA00010095"/>
    </source>
</evidence>
<evidence type="ECO:0000256" key="6">
    <source>
        <dbReference type="SAM" id="Phobius"/>
    </source>
</evidence>
<dbReference type="GO" id="GO:0016020">
    <property type="term" value="C:membrane"/>
    <property type="evidence" value="ECO:0007669"/>
    <property type="project" value="UniProtKB-SubCell"/>
</dbReference>
<dbReference type="PANTHER" id="PTHR12290">
    <property type="entry name" value="CORNICHON-RELATED"/>
    <property type="match status" value="1"/>
</dbReference>
<dbReference type="Pfam" id="PF03311">
    <property type="entry name" value="Cornichon"/>
    <property type="match status" value="2"/>
</dbReference>
<evidence type="ECO:0000256" key="3">
    <source>
        <dbReference type="ARBA" id="ARBA00022692"/>
    </source>
</evidence>
<dbReference type="KEGG" id="snh:120057553"/>
<evidence type="ECO:0000256" key="4">
    <source>
        <dbReference type="ARBA" id="ARBA00022989"/>
    </source>
</evidence>
<comment type="subcellular location">
    <subcellularLocation>
        <location evidence="1">Membrane</location>
        <topology evidence="1">Multi-pass membrane protein</topology>
    </subcellularLocation>
</comment>
<keyword evidence="3 6" id="KW-0812">Transmembrane</keyword>
<proteinExistence type="inferred from homology"/>
<protein>
    <submittedName>
        <fullName evidence="8">Protein cornichon homolog 2-like</fullName>
    </submittedName>
</protein>
<feature type="transmembrane region" description="Helical" evidence="6">
    <location>
        <begin position="55"/>
        <end position="79"/>
    </location>
</feature>
<dbReference type="PROSITE" id="PS01340">
    <property type="entry name" value="CORNICHON"/>
    <property type="match status" value="1"/>
</dbReference>
<dbReference type="InterPro" id="IPR003377">
    <property type="entry name" value="Cornichon"/>
</dbReference>
<reference evidence="8" key="1">
    <citation type="submission" date="2025-08" db="UniProtKB">
        <authorList>
            <consortium name="RefSeq"/>
        </authorList>
    </citation>
    <scope>IDENTIFICATION</scope>
    <source>
        <tissue evidence="8">White muscle</tissue>
    </source>
</reference>
<organism evidence="7 8">
    <name type="scientific">Salvelinus namaycush</name>
    <name type="common">Lake trout</name>
    <name type="synonym">Salmo namaycush</name>
    <dbReference type="NCBI Taxonomy" id="8040"/>
    <lineage>
        <taxon>Eukaryota</taxon>
        <taxon>Metazoa</taxon>
        <taxon>Chordata</taxon>
        <taxon>Craniata</taxon>
        <taxon>Vertebrata</taxon>
        <taxon>Euteleostomi</taxon>
        <taxon>Actinopterygii</taxon>
        <taxon>Neopterygii</taxon>
        <taxon>Teleostei</taxon>
        <taxon>Protacanthopterygii</taxon>
        <taxon>Salmoniformes</taxon>
        <taxon>Salmonidae</taxon>
        <taxon>Salmoninae</taxon>
        <taxon>Salvelinus</taxon>
    </lineage>
</organism>
<name>A0A8U1C587_SALNM</name>
<dbReference type="GO" id="GO:0016192">
    <property type="term" value="P:vesicle-mediated transport"/>
    <property type="evidence" value="ECO:0007669"/>
    <property type="project" value="InterPro"/>
</dbReference>
<comment type="similarity">
    <text evidence="2">Belongs to the cornichon family.</text>
</comment>
<dbReference type="Proteomes" id="UP000808372">
    <property type="component" value="Chromosome 12"/>
</dbReference>
<feature type="transmembrane region" description="Helical" evidence="6">
    <location>
        <begin position="122"/>
        <end position="149"/>
    </location>
</feature>
<gene>
    <name evidence="8" type="primary">LOC120057553</name>
</gene>
<evidence type="ECO:0000256" key="1">
    <source>
        <dbReference type="ARBA" id="ARBA00004141"/>
    </source>
</evidence>
<keyword evidence="5 6" id="KW-0472">Membrane</keyword>